<name>A0ABR1LUU4_9PEZI</name>
<feature type="transmembrane region" description="Helical" evidence="5">
    <location>
        <begin position="164"/>
        <end position="186"/>
    </location>
</feature>
<feature type="transmembrane region" description="Helical" evidence="5">
    <location>
        <begin position="354"/>
        <end position="375"/>
    </location>
</feature>
<evidence type="ECO:0008006" key="9">
    <source>
        <dbReference type="Google" id="ProtNLM"/>
    </source>
</evidence>
<evidence type="ECO:0000256" key="4">
    <source>
        <dbReference type="ARBA" id="ARBA00023136"/>
    </source>
</evidence>
<feature type="transmembrane region" description="Helical" evidence="5">
    <location>
        <begin position="381"/>
        <end position="403"/>
    </location>
</feature>
<protein>
    <recommendedName>
        <fullName evidence="9">Major facilitator superfamily transporter</fullName>
    </recommendedName>
</protein>
<proteinExistence type="predicted"/>
<evidence type="ECO:0000256" key="3">
    <source>
        <dbReference type="ARBA" id="ARBA00022989"/>
    </source>
</evidence>
<dbReference type="PANTHER" id="PTHR23507">
    <property type="entry name" value="ZGC:174356"/>
    <property type="match status" value="1"/>
</dbReference>
<keyword evidence="6" id="KW-0732">Signal</keyword>
<feature type="transmembrane region" description="Helical" evidence="5">
    <location>
        <begin position="94"/>
        <end position="116"/>
    </location>
</feature>
<sequence>KSIIPLLLLLALATLSTRLFSLPLNRVIESRYCAEYYHSPSPPEAQCKIDWVQRRLAWLQGVIETAVIGVDLGVAVPAAWVGDRWREKGRGRRAVLAANLLGWAGVVVWVVIVGHLEGVLPVSAMAAAPFFALIGGHDCVLNSAVFAIVTDLTDDLYLNRTSYIAYITSVNYVVSLFGPSLASAAMTVNLWLPFYLSIGFLISALPVVYFLPLDNRKWHDSPAKKASSSSSSSSSSDIEAAPLLPSPFPSSPSPSSPPLPLKTRLTHLIQQRPRFLLLLASFLLTSLASSNTHLLPQYMSARYARSFASVGPLLSLKAATNIVLLTLVVPIGMRDDGGGDEANNNTHTSQPIGLNIDAALLSLLISVCGACSIAAAPSVPILVAALLLYALGSALPVFTMALVDATRPSNSSATARVYTVVMVVKTIGSLVGAPLMTAVWVAGIGVGGAGLGLPFWVSAVS</sequence>
<comment type="caution">
    <text evidence="7">The sequence shown here is derived from an EMBL/GenBank/DDBJ whole genome shotgun (WGS) entry which is preliminary data.</text>
</comment>
<feature type="transmembrane region" description="Helical" evidence="5">
    <location>
        <begin position="314"/>
        <end position="333"/>
    </location>
</feature>
<feature type="transmembrane region" description="Helical" evidence="5">
    <location>
        <begin position="192"/>
        <end position="211"/>
    </location>
</feature>
<feature type="transmembrane region" description="Helical" evidence="5">
    <location>
        <begin position="439"/>
        <end position="457"/>
    </location>
</feature>
<dbReference type="Proteomes" id="UP001365128">
    <property type="component" value="Unassembled WGS sequence"/>
</dbReference>
<dbReference type="EMBL" id="JBBPDW010000032">
    <property type="protein sequence ID" value="KAK7537840.1"/>
    <property type="molecule type" value="Genomic_DNA"/>
</dbReference>
<comment type="subcellular location">
    <subcellularLocation>
        <location evidence="1">Membrane</location>
        <topology evidence="1">Multi-pass membrane protein</topology>
    </subcellularLocation>
</comment>
<dbReference type="Gene3D" id="1.20.1250.20">
    <property type="entry name" value="MFS general substrate transporter like domains"/>
    <property type="match status" value="1"/>
</dbReference>
<dbReference type="InterPro" id="IPR036259">
    <property type="entry name" value="MFS_trans_sf"/>
</dbReference>
<keyword evidence="2 5" id="KW-0812">Transmembrane</keyword>
<evidence type="ECO:0000313" key="8">
    <source>
        <dbReference type="Proteomes" id="UP001365128"/>
    </source>
</evidence>
<evidence type="ECO:0000256" key="6">
    <source>
        <dbReference type="SAM" id="SignalP"/>
    </source>
</evidence>
<keyword evidence="8" id="KW-1185">Reference proteome</keyword>
<evidence type="ECO:0000313" key="7">
    <source>
        <dbReference type="EMBL" id="KAK7537840.1"/>
    </source>
</evidence>
<feature type="chain" id="PRO_5045200888" description="Major facilitator superfamily transporter" evidence="6">
    <location>
        <begin position="22"/>
        <end position="461"/>
    </location>
</feature>
<keyword evidence="3 5" id="KW-1133">Transmembrane helix</keyword>
<feature type="signal peptide" evidence="6">
    <location>
        <begin position="1"/>
        <end position="21"/>
    </location>
</feature>
<dbReference type="PANTHER" id="PTHR23507:SF8">
    <property type="entry name" value="MFS GENERAL SUBSTRATE TRANSPORTER"/>
    <property type="match status" value="1"/>
</dbReference>
<gene>
    <name evidence="7" type="ORF">IWX46DRAFT_511011</name>
</gene>
<feature type="non-terminal residue" evidence="7">
    <location>
        <position position="461"/>
    </location>
</feature>
<organism evidence="7 8">
    <name type="scientific">Phyllosticta citricarpa</name>
    <dbReference type="NCBI Taxonomy" id="55181"/>
    <lineage>
        <taxon>Eukaryota</taxon>
        <taxon>Fungi</taxon>
        <taxon>Dikarya</taxon>
        <taxon>Ascomycota</taxon>
        <taxon>Pezizomycotina</taxon>
        <taxon>Dothideomycetes</taxon>
        <taxon>Dothideomycetes incertae sedis</taxon>
        <taxon>Botryosphaeriales</taxon>
        <taxon>Phyllostictaceae</taxon>
        <taxon>Phyllosticta</taxon>
    </lineage>
</organism>
<evidence type="ECO:0000256" key="2">
    <source>
        <dbReference type="ARBA" id="ARBA00022692"/>
    </source>
</evidence>
<accession>A0ABR1LUU4</accession>
<reference evidence="7 8" key="1">
    <citation type="submission" date="2024-04" db="EMBL/GenBank/DDBJ databases">
        <title>Phyllosticta paracitricarpa is synonymous to the EU quarantine fungus P. citricarpa based on phylogenomic analyses.</title>
        <authorList>
            <consortium name="Lawrence Berkeley National Laboratory"/>
            <person name="Van Ingen-Buijs V.A."/>
            <person name="Van Westerhoven A.C."/>
            <person name="Haridas S."/>
            <person name="Skiadas P."/>
            <person name="Martin F."/>
            <person name="Groenewald J.Z."/>
            <person name="Crous P.W."/>
            <person name="Seidl M.F."/>
        </authorList>
    </citation>
    <scope>NUCLEOTIDE SEQUENCE [LARGE SCALE GENOMIC DNA]</scope>
    <source>
        <strain evidence="7 8">CBS 122670</strain>
    </source>
</reference>
<keyword evidence="4 5" id="KW-0472">Membrane</keyword>
<evidence type="ECO:0000256" key="1">
    <source>
        <dbReference type="ARBA" id="ARBA00004141"/>
    </source>
</evidence>
<dbReference type="SUPFAM" id="SSF103473">
    <property type="entry name" value="MFS general substrate transporter"/>
    <property type="match status" value="1"/>
</dbReference>
<feature type="non-terminal residue" evidence="7">
    <location>
        <position position="1"/>
    </location>
</feature>
<feature type="transmembrane region" description="Helical" evidence="5">
    <location>
        <begin position="128"/>
        <end position="152"/>
    </location>
</feature>
<evidence type="ECO:0000256" key="5">
    <source>
        <dbReference type="SAM" id="Phobius"/>
    </source>
</evidence>